<organism evidence="1 2">
    <name type="scientific">Thalassolituus marinus</name>
    <dbReference type="NCBI Taxonomy" id="671053"/>
    <lineage>
        <taxon>Bacteria</taxon>
        <taxon>Pseudomonadati</taxon>
        <taxon>Pseudomonadota</taxon>
        <taxon>Gammaproteobacteria</taxon>
        <taxon>Oceanospirillales</taxon>
        <taxon>Oceanospirillaceae</taxon>
        <taxon>Thalassolituus</taxon>
    </lineage>
</organism>
<dbReference type="RefSeq" id="WP_225670486.1">
    <property type="nucleotide sequence ID" value="NZ_JAEDAH010000001.1"/>
</dbReference>
<dbReference type="Proteomes" id="UP000714380">
    <property type="component" value="Unassembled WGS sequence"/>
</dbReference>
<gene>
    <name evidence="1" type="ORF">I9W95_00260</name>
</gene>
<sequence>MSQPLPVEEPMTSTGDISVILSGKVMIPLHCDDCTESTDICLETLKKHGTYVCEHCASVHSFSDTELKLMRMMLGQAGYHFAL</sequence>
<comment type="caution">
    <text evidence="1">The sequence shown here is derived from an EMBL/GenBank/DDBJ whole genome shotgun (WGS) entry which is preliminary data.</text>
</comment>
<keyword evidence="2" id="KW-1185">Reference proteome</keyword>
<evidence type="ECO:0000313" key="1">
    <source>
        <dbReference type="EMBL" id="MCA6062031.1"/>
    </source>
</evidence>
<protein>
    <submittedName>
        <fullName evidence="1">Uncharacterized protein</fullName>
    </submittedName>
</protein>
<proteinExistence type="predicted"/>
<reference evidence="1 2" key="1">
    <citation type="submission" date="2020-12" db="EMBL/GenBank/DDBJ databases">
        <title>Novel Thalassolituus-related marine hydrocarbonoclastic bacteria mediated algae-derived hydrocarbons mineralization in twilight zone of the northern South China Sea.</title>
        <authorList>
            <person name="Dong C."/>
        </authorList>
    </citation>
    <scope>NUCLEOTIDE SEQUENCE [LARGE SCALE GENOMIC DNA]</scope>
    <source>
        <strain evidence="1 2">IMCC1826</strain>
    </source>
</reference>
<dbReference type="EMBL" id="JAEDAH010000001">
    <property type="protein sequence ID" value="MCA6062031.1"/>
    <property type="molecule type" value="Genomic_DNA"/>
</dbReference>
<evidence type="ECO:0000313" key="2">
    <source>
        <dbReference type="Proteomes" id="UP000714380"/>
    </source>
</evidence>
<name>A0ABS7ZJZ4_9GAMM</name>
<accession>A0ABS7ZJZ4</accession>